<dbReference type="RefSeq" id="WP_323245928.1">
    <property type="nucleotide sequence ID" value="NZ_JAYGHK010000117.1"/>
</dbReference>
<dbReference type="SUPFAM" id="SSF52172">
    <property type="entry name" value="CheY-like"/>
    <property type="match status" value="1"/>
</dbReference>
<feature type="domain" description="Response regulatory" evidence="3">
    <location>
        <begin position="1"/>
        <end position="105"/>
    </location>
</feature>
<accession>A0ABU5UZT6</accession>
<dbReference type="InterPro" id="IPR001789">
    <property type="entry name" value="Sig_transdc_resp-reg_receiver"/>
</dbReference>
<protein>
    <submittedName>
        <fullName evidence="4">Response regulator</fullName>
    </submittedName>
</protein>
<evidence type="ECO:0000256" key="1">
    <source>
        <dbReference type="ARBA" id="ARBA00022553"/>
    </source>
</evidence>
<dbReference type="InterPro" id="IPR050595">
    <property type="entry name" value="Bact_response_regulator"/>
</dbReference>
<dbReference type="PANTHER" id="PTHR44591:SF3">
    <property type="entry name" value="RESPONSE REGULATORY DOMAIN-CONTAINING PROTEIN"/>
    <property type="match status" value="1"/>
</dbReference>
<dbReference type="SMART" id="SM00448">
    <property type="entry name" value="REC"/>
    <property type="match status" value="1"/>
</dbReference>
<evidence type="ECO:0000313" key="5">
    <source>
        <dbReference type="Proteomes" id="UP001303285"/>
    </source>
</evidence>
<evidence type="ECO:0000313" key="4">
    <source>
        <dbReference type="EMBL" id="MEA5610570.1"/>
    </source>
</evidence>
<sequence length="112" mass="11984">MCFVLEEEGAEVISVSSAIEALQTLPESKADVLLSDIGMPEMDGYMLMRQVRSWTSEEGGNTPAIALTAYAGEYNQQQAISAGFQMHVTKPAEPAELVAAVARLAGKKVISH</sequence>
<dbReference type="Proteomes" id="UP001303285">
    <property type="component" value="Unassembled WGS sequence"/>
</dbReference>
<reference evidence="4 5" key="1">
    <citation type="submission" date="2023-12" db="EMBL/GenBank/DDBJ databases">
        <title>Baltic Sea Cyanobacteria.</title>
        <authorList>
            <person name="Delbaje E."/>
            <person name="Fewer D.P."/>
            <person name="Shishido T.K."/>
        </authorList>
    </citation>
    <scope>NUCLEOTIDE SEQUENCE [LARGE SCALE GENOMIC DNA]</scope>
    <source>
        <strain evidence="4 5">UHCC 0060</strain>
    </source>
</reference>
<dbReference type="Gene3D" id="3.40.50.2300">
    <property type="match status" value="1"/>
</dbReference>
<organism evidence="4 5">
    <name type="scientific">Nodularia spumigena UHCC 0060</name>
    <dbReference type="NCBI Taxonomy" id="3110300"/>
    <lineage>
        <taxon>Bacteria</taxon>
        <taxon>Bacillati</taxon>
        <taxon>Cyanobacteriota</taxon>
        <taxon>Cyanophyceae</taxon>
        <taxon>Nostocales</taxon>
        <taxon>Nodulariaceae</taxon>
        <taxon>Nodularia</taxon>
    </lineage>
</organism>
<evidence type="ECO:0000259" key="3">
    <source>
        <dbReference type="PROSITE" id="PS50110"/>
    </source>
</evidence>
<dbReference type="CDD" id="cd17580">
    <property type="entry name" value="REC_2_DhkD-like"/>
    <property type="match status" value="1"/>
</dbReference>
<evidence type="ECO:0000256" key="2">
    <source>
        <dbReference type="PROSITE-ProRule" id="PRU00169"/>
    </source>
</evidence>
<keyword evidence="5" id="KW-1185">Reference proteome</keyword>
<gene>
    <name evidence="4" type="ORF">VB695_21280</name>
</gene>
<proteinExistence type="predicted"/>
<dbReference type="EMBL" id="JAYGHK010000117">
    <property type="protein sequence ID" value="MEA5610570.1"/>
    <property type="molecule type" value="Genomic_DNA"/>
</dbReference>
<dbReference type="PANTHER" id="PTHR44591">
    <property type="entry name" value="STRESS RESPONSE REGULATOR PROTEIN 1"/>
    <property type="match status" value="1"/>
</dbReference>
<dbReference type="PROSITE" id="PS50110">
    <property type="entry name" value="RESPONSE_REGULATORY"/>
    <property type="match status" value="1"/>
</dbReference>
<keyword evidence="1 2" id="KW-0597">Phosphoprotein</keyword>
<name>A0ABU5UZT6_NODSP</name>
<dbReference type="InterPro" id="IPR011006">
    <property type="entry name" value="CheY-like_superfamily"/>
</dbReference>
<comment type="caution">
    <text evidence="4">The sequence shown here is derived from an EMBL/GenBank/DDBJ whole genome shotgun (WGS) entry which is preliminary data.</text>
</comment>
<feature type="modified residue" description="4-aspartylphosphate" evidence="2">
    <location>
        <position position="36"/>
    </location>
</feature>
<dbReference type="Pfam" id="PF00072">
    <property type="entry name" value="Response_reg"/>
    <property type="match status" value="1"/>
</dbReference>